<reference evidence="2" key="2">
    <citation type="submission" date="2020-08" db="EMBL/GenBank/DDBJ databases">
        <authorList>
            <person name="Shumante A."/>
            <person name="Zimin A.V."/>
            <person name="Puiu D."/>
            <person name="Salzberg S.L."/>
        </authorList>
    </citation>
    <scope>NUCLEOTIDE SEQUENCE</scope>
    <source>
        <strain evidence="2">WC2-LM</strain>
        <tissue evidence="2">Liver</tissue>
    </source>
</reference>
<dbReference type="EMBL" id="CABDUW010000198">
    <property type="protein sequence ID" value="VTJ62384.1"/>
    <property type="molecule type" value="Genomic_DNA"/>
</dbReference>
<dbReference type="Proteomes" id="UP000335636">
    <property type="component" value="Unassembled WGS sequence"/>
</dbReference>
<name>A0A5E4AYB5_MARMO</name>
<dbReference type="AlphaFoldDB" id="A0A5E4AYB5"/>
<evidence type="ECO:0000256" key="1">
    <source>
        <dbReference type="SAM" id="MobiDB-lite"/>
    </source>
</evidence>
<evidence type="ECO:0000313" key="2">
    <source>
        <dbReference type="EMBL" id="KAF7462545.1"/>
    </source>
</evidence>
<gene>
    <name evidence="2" type="ORF">GHT09_012222</name>
    <name evidence="3" type="ORF">MONAX_5E037872</name>
</gene>
<dbReference type="Proteomes" id="UP000662637">
    <property type="component" value="Unassembled WGS sequence"/>
</dbReference>
<proteinExistence type="predicted"/>
<sequence>MQLGAGRGVSTGCPGSRFFSLCVRPQNPRPIPKRRAKHPAFNPPLAAATIVANSPRQHAPPPDKAWRRASRTLPQPSPRRACSLAAASAIRQLNWERREPSGLQAARRSQILTFPKASEARALPWPLQLEGREGSRHALQAARNGKQEASWKPLIFCEHTQNAPQCRQRSCQV</sequence>
<keyword evidence="4" id="KW-1185">Reference proteome</keyword>
<organism evidence="3 4">
    <name type="scientific">Marmota monax</name>
    <name type="common">Woodchuck</name>
    <dbReference type="NCBI Taxonomy" id="9995"/>
    <lineage>
        <taxon>Eukaryota</taxon>
        <taxon>Metazoa</taxon>
        <taxon>Chordata</taxon>
        <taxon>Craniata</taxon>
        <taxon>Vertebrata</taxon>
        <taxon>Euteleostomi</taxon>
        <taxon>Mammalia</taxon>
        <taxon>Eutheria</taxon>
        <taxon>Euarchontoglires</taxon>
        <taxon>Glires</taxon>
        <taxon>Rodentia</taxon>
        <taxon>Sciuromorpha</taxon>
        <taxon>Sciuridae</taxon>
        <taxon>Xerinae</taxon>
        <taxon>Marmotini</taxon>
        <taxon>Marmota</taxon>
    </lineage>
</organism>
<protein>
    <submittedName>
        <fullName evidence="3">Uncharacterized protein</fullName>
    </submittedName>
</protein>
<dbReference type="EMBL" id="WJEC01008375">
    <property type="protein sequence ID" value="KAF7462545.1"/>
    <property type="molecule type" value="Genomic_DNA"/>
</dbReference>
<accession>A0A5E4AYB5</accession>
<evidence type="ECO:0000313" key="3">
    <source>
        <dbReference type="EMBL" id="VTJ62384.1"/>
    </source>
</evidence>
<feature type="region of interest" description="Disordered" evidence="1">
    <location>
        <begin position="49"/>
        <end position="81"/>
    </location>
</feature>
<reference evidence="3 4" key="1">
    <citation type="submission" date="2019-04" db="EMBL/GenBank/DDBJ databases">
        <authorList>
            <person name="Alioto T."/>
            <person name="Alioto T."/>
        </authorList>
    </citation>
    <scope>NUCLEOTIDE SEQUENCE [LARGE SCALE GENOMIC DNA]</scope>
</reference>
<evidence type="ECO:0000313" key="4">
    <source>
        <dbReference type="Proteomes" id="UP000335636"/>
    </source>
</evidence>